<reference evidence="1" key="1">
    <citation type="submission" date="2020-12" db="EMBL/GenBank/DDBJ databases">
        <title>Oil enriched cultivation method for isolating marine PHA-producing bacteria.</title>
        <authorList>
            <person name="Zheng W."/>
            <person name="Yu S."/>
            <person name="Huang Y."/>
        </authorList>
    </citation>
    <scope>NUCLEOTIDE SEQUENCE</scope>
    <source>
        <strain evidence="1">SY-2-12</strain>
    </source>
</reference>
<accession>A0A939J3W8</accession>
<sequence length="66" mass="7467">MIPFWPYPSLPALRPRSIRRKRLQDIDSRMTAFLSQKQASGTPSPRVLDNIKAAKADIQREMAGAD</sequence>
<evidence type="ECO:0000313" key="1">
    <source>
        <dbReference type="EMBL" id="MBN9670079.1"/>
    </source>
</evidence>
<evidence type="ECO:0000313" key="2">
    <source>
        <dbReference type="Proteomes" id="UP000664096"/>
    </source>
</evidence>
<gene>
    <name evidence="1" type="ORF">JF539_06990</name>
</gene>
<comment type="caution">
    <text evidence="1">The sequence shown here is derived from an EMBL/GenBank/DDBJ whole genome shotgun (WGS) entry which is preliminary data.</text>
</comment>
<name>A0A939J3W8_9HYPH</name>
<dbReference type="Proteomes" id="UP000664096">
    <property type="component" value="Unassembled WGS sequence"/>
</dbReference>
<dbReference type="EMBL" id="JAEKJZ010000001">
    <property type="protein sequence ID" value="MBN9670079.1"/>
    <property type="molecule type" value="Genomic_DNA"/>
</dbReference>
<organism evidence="1 2">
    <name type="scientific">Roseibium aggregatum</name>
    <dbReference type="NCBI Taxonomy" id="187304"/>
    <lineage>
        <taxon>Bacteria</taxon>
        <taxon>Pseudomonadati</taxon>
        <taxon>Pseudomonadota</taxon>
        <taxon>Alphaproteobacteria</taxon>
        <taxon>Hyphomicrobiales</taxon>
        <taxon>Stappiaceae</taxon>
        <taxon>Roseibium</taxon>
    </lineage>
</organism>
<proteinExistence type="predicted"/>
<dbReference type="RefSeq" id="WP_207139596.1">
    <property type="nucleotide sequence ID" value="NZ_JAEKJZ010000001.1"/>
</dbReference>
<protein>
    <submittedName>
        <fullName evidence="1">Uncharacterized protein</fullName>
    </submittedName>
</protein>
<dbReference type="AlphaFoldDB" id="A0A939J3W8"/>